<dbReference type="GO" id="GO:0032983">
    <property type="term" value="C:kainate selective glutamate receptor complex"/>
    <property type="evidence" value="ECO:0000318"/>
    <property type="project" value="GO_Central"/>
</dbReference>
<keyword evidence="1 21" id="KW-0813">Transport</keyword>
<keyword evidence="7 21" id="KW-0770">Synapse</keyword>
<reference evidence="25" key="2">
    <citation type="submission" date="2019-01" db="EMBL/GenBank/DDBJ databases">
        <authorList>
            <person name="Graves T."/>
            <person name="Eichler E.E."/>
            <person name="Wilson R.K."/>
        </authorList>
    </citation>
    <scope>NUCLEOTIDE SEQUENCE [LARGE SCALE GENOMIC DNA]</scope>
    <source>
        <strain evidence="25">17573</strain>
    </source>
</reference>
<dbReference type="InterPro" id="IPR028082">
    <property type="entry name" value="Peripla_BP_I"/>
</dbReference>
<feature type="domain" description="Ionotropic glutamate receptor L-glutamate and glycine-binding" evidence="24">
    <location>
        <begin position="850"/>
        <end position="914"/>
    </location>
</feature>
<keyword evidence="9 21" id="KW-0472">Membrane</keyword>
<dbReference type="GO" id="GO:0005886">
    <property type="term" value="C:plasma membrane"/>
    <property type="evidence" value="ECO:0000318"/>
    <property type="project" value="GO_Central"/>
</dbReference>
<evidence type="ECO:0000256" key="5">
    <source>
        <dbReference type="ARBA" id="ARBA00022729"/>
    </source>
</evidence>
<dbReference type="Gene3D" id="3.40.190.10">
    <property type="entry name" value="Periplasmic binding protein-like II"/>
    <property type="match status" value="1"/>
</dbReference>
<dbReference type="STRING" id="9544.ENSMMUP00000012661"/>
<evidence type="ECO:0000259" key="23">
    <source>
        <dbReference type="SMART" id="SM00079"/>
    </source>
</evidence>
<evidence type="ECO:0000256" key="16">
    <source>
        <dbReference type="ARBA" id="ARBA00034104"/>
    </source>
</evidence>
<keyword evidence="5" id="KW-0732">Signal</keyword>
<evidence type="ECO:0000256" key="6">
    <source>
        <dbReference type="ARBA" id="ARBA00022989"/>
    </source>
</evidence>
<dbReference type="SUPFAM" id="SSF53850">
    <property type="entry name" value="Periplasmic binding protein-like II"/>
    <property type="match status" value="1"/>
</dbReference>
<feature type="compositionally biased region" description="Polar residues" evidence="22">
    <location>
        <begin position="159"/>
        <end position="168"/>
    </location>
</feature>
<feature type="region of interest" description="Disordered" evidence="22">
    <location>
        <begin position="85"/>
        <end position="215"/>
    </location>
</feature>
<dbReference type="Pfam" id="PF10613">
    <property type="entry name" value="Lig_chan-Glu_bd"/>
    <property type="match status" value="1"/>
</dbReference>
<dbReference type="InterPro" id="IPR001320">
    <property type="entry name" value="Iontro_rcpt_C"/>
</dbReference>
<dbReference type="GO" id="GO:0050804">
    <property type="term" value="P:modulation of chemical synaptic transmission"/>
    <property type="evidence" value="ECO:0000318"/>
    <property type="project" value="GO_Central"/>
</dbReference>
<evidence type="ECO:0000256" key="1">
    <source>
        <dbReference type="ARBA" id="ARBA00022448"/>
    </source>
</evidence>
<feature type="binding site" evidence="18">
    <location>
        <position position="1097"/>
    </location>
    <ligand>
        <name>L-glutamate</name>
        <dbReference type="ChEBI" id="CHEBI:29985"/>
    </ligand>
</feature>
<feature type="site" description="Interaction with the cone snail toxin Con-ikot-ikot" evidence="19">
    <location>
        <position position="1102"/>
    </location>
</feature>
<dbReference type="InterPro" id="IPR001508">
    <property type="entry name" value="Iono_Glu_rcpt_met"/>
</dbReference>
<reference evidence="25" key="4">
    <citation type="submission" date="2025-09" db="UniProtKB">
        <authorList>
            <consortium name="Ensembl"/>
        </authorList>
    </citation>
    <scope>IDENTIFICATION</scope>
    <source>
        <strain evidence="25">17573</strain>
    </source>
</reference>
<dbReference type="Bgee" id="ENSMMUG00000009679">
    <property type="expression patterns" value="Expressed in dorsolateral prefrontal cortex and 7 other cell types or tissues"/>
</dbReference>
<dbReference type="PaxDb" id="9544-ENSMMUP00000012661"/>
<dbReference type="GO" id="GO:0042734">
    <property type="term" value="C:presynaptic membrane"/>
    <property type="evidence" value="ECO:0000318"/>
    <property type="project" value="GO_Central"/>
</dbReference>
<keyword evidence="11 21" id="KW-0675">Receptor</keyword>
<dbReference type="Pfam" id="PF01094">
    <property type="entry name" value="ANF_receptor"/>
    <property type="match status" value="1"/>
</dbReference>
<dbReference type="OMA" id="SMTCLGD"/>
<dbReference type="GO" id="GO:0035249">
    <property type="term" value="P:synaptic transmission, glutamatergic"/>
    <property type="evidence" value="ECO:0000318"/>
    <property type="project" value="GO_Central"/>
</dbReference>
<keyword evidence="12" id="KW-0325">Glycoprotein</keyword>
<evidence type="ECO:0000256" key="4">
    <source>
        <dbReference type="ARBA" id="ARBA00022692"/>
    </source>
</evidence>
<reference evidence="26" key="1">
    <citation type="journal article" date="2007" name="Science">
        <title>Evolutionary and biomedical insights from the rhesus macaque genome.</title>
        <authorList>
            <person name="Gibbs R.A."/>
            <person name="Rogers J."/>
            <person name="Katze M.G."/>
            <person name="Bumgarner R."/>
            <person name="Weinstock G.M."/>
            <person name="Mardis E.R."/>
            <person name="Remington K.A."/>
            <person name="Strausberg R.L."/>
            <person name="Venter J.C."/>
            <person name="Wilson R.K."/>
            <person name="Batzer M.A."/>
            <person name="Bustamante C.D."/>
            <person name="Eichler E.E."/>
            <person name="Hahn M.W."/>
            <person name="Hardison R.C."/>
            <person name="Makova K.D."/>
            <person name="Miller W."/>
            <person name="Milosavljevic A."/>
            <person name="Palermo R.E."/>
            <person name="Siepel A."/>
            <person name="Sikela J.M."/>
            <person name="Attaway T."/>
            <person name="Bell S."/>
            <person name="Bernard K.E."/>
            <person name="Buhay C.J."/>
            <person name="Chandrabose M.N."/>
            <person name="Dao M."/>
            <person name="Davis C."/>
            <person name="Delehaunty K.D."/>
            <person name="Ding Y."/>
            <person name="Dinh H.H."/>
            <person name="Dugan-Rocha S."/>
            <person name="Fulton L.A."/>
            <person name="Gabisi R.A."/>
            <person name="Garner T.T."/>
            <person name="Godfrey J."/>
            <person name="Hawes A.C."/>
            <person name="Hernandez J."/>
            <person name="Hines S."/>
            <person name="Holder M."/>
            <person name="Hume J."/>
            <person name="Jhangiani S.N."/>
            <person name="Joshi V."/>
            <person name="Khan Z.M."/>
            <person name="Kirkness E.F."/>
            <person name="Cree A."/>
            <person name="Fowler R.G."/>
            <person name="Lee S."/>
            <person name="Lewis L.R."/>
            <person name="Li Z."/>
            <person name="Liu Y.-S."/>
            <person name="Moore S.M."/>
            <person name="Muzny D."/>
            <person name="Nazareth L.V."/>
            <person name="Ngo D.N."/>
            <person name="Okwuonu G.O."/>
            <person name="Pai G."/>
            <person name="Parker D."/>
            <person name="Paul H.A."/>
            <person name="Pfannkoch C."/>
            <person name="Pohl C.S."/>
            <person name="Rogers Y.-H.C."/>
            <person name="Ruiz S.J."/>
            <person name="Sabo A."/>
            <person name="Santibanez J."/>
            <person name="Schneider B.W."/>
            <person name="Smith S.M."/>
            <person name="Sodergren E."/>
            <person name="Svatek A.F."/>
            <person name="Utterback T.R."/>
            <person name="Vattathil S."/>
            <person name="Warren W."/>
            <person name="White C.S."/>
            <person name="Chinwalla A.T."/>
            <person name="Feng Y."/>
            <person name="Halpern A.L."/>
            <person name="Hillier L.W."/>
            <person name="Huang X."/>
            <person name="Minx P."/>
            <person name="Nelson J.O."/>
            <person name="Pepin K.H."/>
            <person name="Qin X."/>
            <person name="Sutton G.G."/>
            <person name="Venter E."/>
            <person name="Walenz B.P."/>
            <person name="Wallis J.W."/>
            <person name="Worley K.C."/>
            <person name="Yang S.-P."/>
            <person name="Jones S.M."/>
            <person name="Marra M.A."/>
            <person name="Rocchi M."/>
            <person name="Schein J.E."/>
            <person name="Baertsch R."/>
            <person name="Clarke L."/>
            <person name="Csuros M."/>
            <person name="Glasscock J."/>
            <person name="Harris R.A."/>
            <person name="Havlak P."/>
            <person name="Jackson A.R."/>
            <person name="Jiang H."/>
            <person name="Liu Y."/>
            <person name="Messina D.N."/>
            <person name="Shen Y."/>
            <person name="Song H.X.-Z."/>
            <person name="Wylie T."/>
            <person name="Zhang L."/>
            <person name="Birney E."/>
            <person name="Han K."/>
            <person name="Konkel M.K."/>
            <person name="Lee J."/>
            <person name="Smit A.F.A."/>
            <person name="Ullmer B."/>
            <person name="Wang H."/>
            <person name="Xing J."/>
            <person name="Burhans R."/>
            <person name="Cheng Z."/>
            <person name="Karro J.E."/>
            <person name="Ma J."/>
            <person name="Raney B."/>
            <person name="She X."/>
            <person name="Cox M.J."/>
            <person name="Demuth J.P."/>
            <person name="Dumas L.J."/>
            <person name="Han S.-G."/>
            <person name="Hopkins J."/>
            <person name="Karimpour-Fard A."/>
            <person name="Kim Y.H."/>
            <person name="Pollack J.R."/>
            <person name="Vinar T."/>
            <person name="Addo-Quaye C."/>
            <person name="Degenhardt J."/>
            <person name="Denby A."/>
            <person name="Hubisz M.J."/>
            <person name="Indap A."/>
            <person name="Kosiol C."/>
            <person name="Lahn B.T."/>
            <person name="Lawson H.A."/>
            <person name="Marklein A."/>
            <person name="Nielsen R."/>
            <person name="Vallender E.J."/>
            <person name="Clark A.G."/>
            <person name="Ferguson B."/>
            <person name="Hernandez R.D."/>
            <person name="Hirani K."/>
            <person name="Kehrer-Sawatzki H."/>
            <person name="Kolb J."/>
            <person name="Patil S."/>
            <person name="Pu L.-L."/>
            <person name="Ren Y."/>
            <person name="Smith D.G."/>
            <person name="Wheeler D.A."/>
            <person name="Schenck I."/>
            <person name="Ball E.V."/>
            <person name="Chen R."/>
            <person name="Cooper D.N."/>
            <person name="Giardine B."/>
            <person name="Hsu F."/>
            <person name="Kent W.J."/>
            <person name="Lesk A."/>
            <person name="Nelson D.L."/>
            <person name="O'brien W.E."/>
            <person name="Pruefer K."/>
            <person name="Stenson P.D."/>
            <person name="Wallace J.C."/>
            <person name="Ke H."/>
            <person name="Liu X.-M."/>
            <person name="Wang P."/>
            <person name="Xiang A.P."/>
            <person name="Yang F."/>
            <person name="Barber G.P."/>
            <person name="Haussler D."/>
            <person name="Karolchik D."/>
            <person name="Kern A.D."/>
            <person name="Kuhn R.M."/>
            <person name="Smith K.E."/>
            <person name="Zwieg A.S."/>
        </authorList>
    </citation>
    <scope>NUCLEOTIDE SEQUENCE [LARGE SCALE GENOMIC DNA]</scope>
    <source>
        <strain evidence="26">17573</strain>
    </source>
</reference>
<dbReference type="FunFam" id="1.10.287.70:FF:000010">
    <property type="entry name" value="Putative glutamate receptor ionotropic kainate 1"/>
    <property type="match status" value="1"/>
</dbReference>
<dbReference type="GeneTree" id="ENSGT00940000159465"/>
<keyword evidence="6 21" id="KW-1133">Transmembrane helix</keyword>
<evidence type="ECO:0000256" key="22">
    <source>
        <dbReference type="SAM" id="MobiDB-lite"/>
    </source>
</evidence>
<comment type="subcellular location">
    <subcellularLocation>
        <location evidence="16 21">Postsynaptic cell membrane</location>
        <topology evidence="16 21">Multi-pass membrane protein</topology>
    </subcellularLocation>
</comment>
<dbReference type="InterPro" id="IPR001828">
    <property type="entry name" value="ANF_lig-bd_rcpt"/>
</dbReference>
<keyword evidence="4 21" id="KW-0812">Transmembrane</keyword>
<dbReference type="eggNOG" id="KOG1052">
    <property type="taxonomic scope" value="Eukaryota"/>
</dbReference>
<keyword evidence="3" id="KW-0597">Phosphoprotein</keyword>
<dbReference type="SUPFAM" id="SSF53822">
    <property type="entry name" value="Periplasmic binding protein-like I"/>
    <property type="match status" value="1"/>
</dbReference>
<feature type="binding site" evidence="18">
    <location>
        <position position="930"/>
    </location>
    <ligand>
        <name>L-glutamate</name>
        <dbReference type="ChEBI" id="CHEBI:29985"/>
    </ligand>
</feature>
<name>F6YBQ8_MACMU</name>
<feature type="disulfide bond" evidence="20">
    <location>
        <begin position="1156"/>
        <end position="1210"/>
    </location>
</feature>
<dbReference type="FunCoup" id="F6YBQ8">
    <property type="interactions" value="637"/>
</dbReference>
<evidence type="ECO:0000313" key="25">
    <source>
        <dbReference type="Ensembl" id="ENSMMUP00000012661.4"/>
    </source>
</evidence>
<dbReference type="VGNC" id="VGNC:73278">
    <property type="gene designation" value="GRIK3"/>
</dbReference>
<evidence type="ECO:0000256" key="7">
    <source>
        <dbReference type="ARBA" id="ARBA00023018"/>
    </source>
</evidence>
<keyword evidence="2 21" id="KW-1003">Cell membrane</keyword>
<dbReference type="GO" id="GO:0098839">
    <property type="term" value="C:postsynaptic density membrane"/>
    <property type="evidence" value="ECO:0000318"/>
    <property type="project" value="GO_Central"/>
</dbReference>
<dbReference type="CDD" id="cd13723">
    <property type="entry name" value="PBP2_iGluR_Kainate_GluR7"/>
    <property type="match status" value="1"/>
</dbReference>
<evidence type="ECO:0000256" key="21">
    <source>
        <dbReference type="RuleBase" id="RU367118"/>
    </source>
</evidence>
<reference evidence="25" key="3">
    <citation type="submission" date="2025-08" db="UniProtKB">
        <authorList>
            <consortium name="Ensembl"/>
        </authorList>
    </citation>
    <scope>IDENTIFICATION</scope>
    <source>
        <strain evidence="25">17573</strain>
    </source>
</reference>
<keyword evidence="10 20" id="KW-1015">Disulfide bond</keyword>
<feature type="domain" description="Ionotropic glutamate receptor C-terminal" evidence="23">
    <location>
        <begin position="840"/>
        <end position="1207"/>
    </location>
</feature>
<dbReference type="PRINTS" id="PR00177">
    <property type="entry name" value="NMDARECEPTOR"/>
</dbReference>
<evidence type="ECO:0000256" key="9">
    <source>
        <dbReference type="ARBA" id="ARBA00023136"/>
    </source>
</evidence>
<feature type="compositionally biased region" description="Low complexity" evidence="22">
    <location>
        <begin position="134"/>
        <end position="144"/>
    </location>
</feature>
<organism evidence="25 26">
    <name type="scientific">Macaca mulatta</name>
    <name type="common">Rhesus macaque</name>
    <dbReference type="NCBI Taxonomy" id="9544"/>
    <lineage>
        <taxon>Eukaryota</taxon>
        <taxon>Metazoa</taxon>
        <taxon>Chordata</taxon>
        <taxon>Craniata</taxon>
        <taxon>Vertebrata</taxon>
        <taxon>Euteleostomi</taxon>
        <taxon>Mammalia</taxon>
        <taxon>Eutheria</taxon>
        <taxon>Euarchontoglires</taxon>
        <taxon>Primates</taxon>
        <taxon>Haplorrhini</taxon>
        <taxon>Catarrhini</taxon>
        <taxon>Cercopithecidae</taxon>
        <taxon>Cercopithecinae</taxon>
        <taxon>Macaca</taxon>
    </lineage>
</organism>
<dbReference type="GO" id="GO:0022849">
    <property type="term" value="F:glutamate-gated calcium ion channel activity"/>
    <property type="evidence" value="ECO:0007669"/>
    <property type="project" value="Ensembl"/>
</dbReference>
<gene>
    <name evidence="25 27" type="primary">GRIK3</name>
</gene>
<dbReference type="PANTHER" id="PTHR18966">
    <property type="entry name" value="IONOTROPIC GLUTAMATE RECEPTOR"/>
    <property type="match status" value="1"/>
</dbReference>
<keyword evidence="15 21" id="KW-0407">Ion channel</keyword>
<evidence type="ECO:0000259" key="24">
    <source>
        <dbReference type="SMART" id="SM00918"/>
    </source>
</evidence>
<evidence type="ECO:0000256" key="3">
    <source>
        <dbReference type="ARBA" id="ARBA00022553"/>
    </source>
</evidence>
<dbReference type="GO" id="GO:0098978">
    <property type="term" value="C:glutamatergic synapse"/>
    <property type="evidence" value="ECO:0007669"/>
    <property type="project" value="Ensembl"/>
</dbReference>
<accession>F6YBQ8</accession>
<keyword evidence="14 21" id="KW-1071">Ligand-gated ion channel</keyword>
<feature type="compositionally biased region" description="Basic and acidic residues" evidence="22">
    <location>
        <begin position="12"/>
        <end position="22"/>
    </location>
</feature>
<dbReference type="FunFam" id="3.40.190.10:FF:000210">
    <property type="entry name" value="Glutamate receptor ionotropic, kainate 1"/>
    <property type="match status" value="1"/>
</dbReference>
<dbReference type="Gene3D" id="3.40.50.2300">
    <property type="match status" value="2"/>
</dbReference>
<dbReference type="FunFam" id="3.40.190.10:FF:000240">
    <property type="entry name" value="Glutamate receptor ionotropic, kainate 2"/>
    <property type="match status" value="1"/>
</dbReference>
<evidence type="ECO:0000256" key="20">
    <source>
        <dbReference type="PIRSR" id="PIRSR601508-3"/>
    </source>
</evidence>
<keyword evidence="8 21" id="KW-0406">Ion transport</keyword>
<comment type="catalytic activity">
    <reaction evidence="17">
        <text>Ca(2+)(in) = Ca(2+)(out)</text>
        <dbReference type="Rhea" id="RHEA:29671"/>
        <dbReference type="ChEBI" id="CHEBI:29108"/>
    </reaction>
</comment>
<evidence type="ECO:0000313" key="27">
    <source>
        <dbReference type="VGNC" id="VGNC:73278"/>
    </source>
</evidence>
<evidence type="ECO:0000313" key="26">
    <source>
        <dbReference type="Proteomes" id="UP000006718"/>
    </source>
</evidence>
<dbReference type="GO" id="GO:1904315">
    <property type="term" value="F:transmitter-gated monoatomic ion channel activity involved in regulation of postsynaptic membrane potential"/>
    <property type="evidence" value="ECO:0000318"/>
    <property type="project" value="GO_Central"/>
</dbReference>
<evidence type="ECO:0000256" key="13">
    <source>
        <dbReference type="ARBA" id="ARBA00023257"/>
    </source>
</evidence>
<comment type="function">
    <text evidence="21">Receptor for glutamate that functions as a ligand-gated ion channel in the central nervous system and plays an important role in excitatory synaptic transmission. L-glutamate acts as an excitatory neurotransmitter at many synapses in the central nervous system.</text>
</comment>
<feature type="site" description="Crucial to convey clamshell closure to channel opening" evidence="19">
    <location>
        <position position="1075"/>
    </location>
</feature>
<feature type="compositionally biased region" description="Low complexity" evidence="22">
    <location>
        <begin position="378"/>
        <end position="389"/>
    </location>
</feature>
<evidence type="ECO:0000256" key="14">
    <source>
        <dbReference type="ARBA" id="ARBA00023286"/>
    </source>
</evidence>
<dbReference type="Ensembl" id="ENSMMUT00000013514.4">
    <property type="protein sequence ID" value="ENSMMUP00000012661.4"/>
    <property type="gene ID" value="ENSMMUG00000009679.4"/>
</dbReference>
<feature type="compositionally biased region" description="Gly residues" evidence="22">
    <location>
        <begin position="238"/>
        <end position="254"/>
    </location>
</feature>
<evidence type="ECO:0000256" key="12">
    <source>
        <dbReference type="ARBA" id="ARBA00023180"/>
    </source>
</evidence>
<evidence type="ECO:0000256" key="19">
    <source>
        <dbReference type="PIRSR" id="PIRSR601508-2"/>
    </source>
</evidence>
<comment type="similarity">
    <text evidence="21">Belongs to the glutamate-gated ion channel (TC 1.A.10.1) family.</text>
</comment>
<dbReference type="Pfam" id="PF00060">
    <property type="entry name" value="Lig_chan"/>
    <property type="match status" value="1"/>
</dbReference>
<keyword evidence="13 21" id="KW-0628">Postsynaptic cell membrane</keyword>
<evidence type="ECO:0000256" key="11">
    <source>
        <dbReference type="ARBA" id="ARBA00023170"/>
    </source>
</evidence>
<dbReference type="GO" id="GO:0015277">
    <property type="term" value="F:kainate selective glutamate receptor activity"/>
    <property type="evidence" value="ECO:0000318"/>
    <property type="project" value="GO_Central"/>
</dbReference>
<proteinExistence type="inferred from homology"/>
<feature type="transmembrane region" description="Helical" evidence="21">
    <location>
        <begin position="1046"/>
        <end position="1068"/>
    </location>
</feature>
<dbReference type="Proteomes" id="UP000006718">
    <property type="component" value="Chromosome 1"/>
</dbReference>
<feature type="compositionally biased region" description="Pro residues" evidence="22">
    <location>
        <begin position="145"/>
        <end position="156"/>
    </location>
</feature>
<dbReference type="HOGENOM" id="CLU_007257_1_1_1"/>
<feature type="transmembrane region" description="Helical" evidence="21">
    <location>
        <begin position="1226"/>
        <end position="1250"/>
    </location>
</feature>
<feature type="binding site" evidence="18">
    <location>
        <position position="1144"/>
    </location>
    <ligand>
        <name>L-glutamate</name>
        <dbReference type="ChEBI" id="CHEBI:29985"/>
    </ligand>
</feature>
<dbReference type="InParanoid" id="F6YBQ8"/>
<evidence type="ECO:0000256" key="17">
    <source>
        <dbReference type="ARBA" id="ARBA00036634"/>
    </source>
</evidence>
<feature type="compositionally biased region" description="Low complexity" evidence="22">
    <location>
        <begin position="347"/>
        <end position="360"/>
    </location>
</feature>
<dbReference type="SMART" id="SM00079">
    <property type="entry name" value="PBPe"/>
    <property type="match status" value="1"/>
</dbReference>
<feature type="region of interest" description="Disordered" evidence="22">
    <location>
        <begin position="1"/>
        <end position="51"/>
    </location>
</feature>
<dbReference type="GO" id="GO:0043197">
    <property type="term" value="C:dendritic spine"/>
    <property type="evidence" value="ECO:0007669"/>
    <property type="project" value="UniProtKB-ARBA"/>
</dbReference>
<dbReference type="CDD" id="cd06382">
    <property type="entry name" value="PBP1_iGluR_Kainate"/>
    <property type="match status" value="1"/>
</dbReference>
<protein>
    <recommendedName>
        <fullName evidence="21">Glutamate receptor</fullName>
    </recommendedName>
</protein>
<dbReference type="GO" id="GO:0099507">
    <property type="term" value="F:ligand-gated monoatomic ion channel activity involved in regulation of presynaptic membrane potential"/>
    <property type="evidence" value="ECO:0007669"/>
    <property type="project" value="Ensembl"/>
</dbReference>
<feature type="binding site" evidence="18">
    <location>
        <position position="923"/>
    </location>
    <ligand>
        <name>L-glutamate</name>
        <dbReference type="ChEBI" id="CHEBI:29985"/>
    </ligand>
</feature>
<dbReference type="SMR" id="F6YBQ8"/>
<evidence type="ECO:0000256" key="18">
    <source>
        <dbReference type="PIRSR" id="PIRSR601508-1"/>
    </source>
</evidence>
<feature type="disulfide bond" evidence="20">
    <location>
        <begin position="504"/>
        <end position="755"/>
    </location>
</feature>
<dbReference type="GO" id="GO:0001640">
    <property type="term" value="F:adenylate cyclase inhibiting G protein-coupled glutamate receptor activity"/>
    <property type="evidence" value="ECO:0007669"/>
    <property type="project" value="Ensembl"/>
</dbReference>
<dbReference type="InterPro" id="IPR019594">
    <property type="entry name" value="Glu/Gly-bd"/>
</dbReference>
<feature type="transmembrane region" description="Helical" evidence="21">
    <location>
        <begin position="970"/>
        <end position="989"/>
    </location>
</feature>
<dbReference type="SMART" id="SM00918">
    <property type="entry name" value="Lig_chan-Glu_bd"/>
    <property type="match status" value="1"/>
</dbReference>
<keyword evidence="26" id="KW-1185">Reference proteome</keyword>
<dbReference type="FunFam" id="3.40.50.2300:FF:000010">
    <property type="entry name" value="Glutamate ionotropic receptor kainate type subunit 1"/>
    <property type="match status" value="1"/>
</dbReference>
<feature type="compositionally biased region" description="Pro residues" evidence="22">
    <location>
        <begin position="1"/>
        <end position="10"/>
    </location>
</feature>
<evidence type="ECO:0000256" key="15">
    <source>
        <dbReference type="ARBA" id="ARBA00023303"/>
    </source>
</evidence>
<sequence length="1324" mass="146351">MREGAPPPPAQFRERAERERVPRTCSPPPRYICGVSGLPPPQPRDRRTGQVQLPTVGGLAWALPPLPTPEAPLAQRRQFSEFCLSEPPAPTLLPGGMGLGREASSRVNLPPPPPSSQRPLRGSREARLRRRRAPGLAAPAGASPPAGPAAGLPPFPSSRCQLSRSTPGSRARCPRSRRDWGRRGGWGHLGSEESPRSPDVPARWGQGPLPRSPRRCERASVCLGGCECEVCVRGGVRGGSAGGAGGGRQGAGEGVGRESVRACNSTPGLCASPGDSIGGGWRRSGRRRVQPARQRPAAGAGGSPRGSQADASRSRSRVRAEPGRSPGASLAGSSWAATRRGGRRRGGPPVRCAPRRGAPPTRSGAREPGGWARRRLRGCCAPAPRAAAPGSPPRPRPGHARRRPTMTAPWRRLRSLVWEYWAGLLVCAFWIPDSRGMPHVIRIGGIFEYADGPNAQVMNAEEHAFRFSANIINRNRTLLPNTTLTYDIQRIHFHDSFEATKKACDQLALGVVAIFGPSQGSCTNAVQSICNALEVPHIQLRWKHHPPDNKDTFYVNLYPDYASLSHAILDLVQYLKWRSATVVYDDSTGLIRLQELIMAPSRYNIRLKIRQLPVDSDDSRPLLKEMKRGREFRIIFDCSHTMAAQILKQAMAMGMMTEYYHFIFTTLDLYALDLEPYRYSGVNLTGFRILNVDNPHVSAIVEKWSMERLQAAPRAESGLLDGVMMTDAALLYDAVHIVSVCYQRAPQMTVNSLQCHRHKAWRFGGRFMNFIKEAQWEGLTGRIVFNKTSGLRTDFDLDIISLKEDGLEKVGVWSPADGLNITEVAKGRGPNVTDSLTNRSLIVTTVLEEPFVMFRKSDRTLYGNDRFEGYCIDLLKELAHILGFSYEIRLVEDGKYGAQDDKGQWNGMVKELIDHKADLAVAPLTITHVREKAIDFSKPFMTLGVSILYRKPNGTNPSVFSFLNPLSPDIWMYVLLAYLGVSCVLFVIARFSPYEWYDAHPCNPGSEVVENNFTLLNSFWFGMGSLMQQGSELMPKALSTRIIGGIWWFFTLIIISSYTANLAAFLTVERMESPIDSADDLAKQTKIEYGAVKDGATMTFFKKSKISTFEKMWAFMSSKPSALVKNNEEGIQRALTADYALLMESTTIEYVTQRNCNLTQIGGLIDSKGYGIGTPMGSPYRDKITIAILQLQEEDKLHIMKEKWWRGSGCPEEENKEASALGIQKIGGIFIVLAAGLVLSVLVAVGEFVYKLRKTAEREQRSFCSTVADEIRFSLTCQRRVKHKPQPPMMVKTDAVINMHTFNDRRLPGKDSMACSTSLAPVFP</sequence>
<evidence type="ECO:0000256" key="8">
    <source>
        <dbReference type="ARBA" id="ARBA00023065"/>
    </source>
</evidence>
<feature type="binding site" evidence="18">
    <location>
        <position position="925"/>
    </location>
    <ligand>
        <name>L-glutamate</name>
        <dbReference type="ChEBI" id="CHEBI:29985"/>
    </ligand>
</feature>
<evidence type="ECO:0000256" key="10">
    <source>
        <dbReference type="ARBA" id="ARBA00023157"/>
    </source>
</evidence>
<feature type="region of interest" description="Disordered" evidence="22">
    <location>
        <begin position="238"/>
        <end position="404"/>
    </location>
</feature>
<dbReference type="InterPro" id="IPR015683">
    <property type="entry name" value="Ionotropic_Glu_rcpt"/>
</dbReference>
<dbReference type="Gene3D" id="1.10.287.70">
    <property type="match status" value="1"/>
</dbReference>
<dbReference type="VEuPathDB" id="HostDB:ENSMMUG00000009679"/>
<evidence type="ECO:0000256" key="2">
    <source>
        <dbReference type="ARBA" id="ARBA00022475"/>
    </source>
</evidence>